<keyword evidence="8" id="KW-0539">Nucleus</keyword>
<evidence type="ECO:0000256" key="6">
    <source>
        <dbReference type="ARBA" id="ARBA00022490"/>
    </source>
</evidence>
<dbReference type="GO" id="GO:0005634">
    <property type="term" value="C:nucleus"/>
    <property type="evidence" value="ECO:0007669"/>
    <property type="project" value="UniProtKB-SubCell"/>
</dbReference>
<feature type="compositionally biased region" description="Basic and acidic residues" evidence="9">
    <location>
        <begin position="590"/>
        <end position="613"/>
    </location>
</feature>
<comment type="similarity">
    <text evidence="3">Belongs to the NMD3 family.</text>
</comment>
<reference evidence="15" key="3">
    <citation type="journal article" date="2012" name="PLoS Pathog.">
        <title>Comparative genomics of the apicomplexan parasites Toxoplasma gondii and Neospora caninum: Coccidia differing in host range and transmission strategy.</title>
        <authorList>
            <person name="Reid A.J."/>
            <person name="Vermont S.J."/>
            <person name="Cotton J.A."/>
            <person name="Harris D."/>
            <person name="Hill-Cawthorne G.A."/>
            <person name="Konen-Waisman S."/>
            <person name="Latham S.M."/>
            <person name="Mourier T."/>
            <person name="Norton R."/>
            <person name="Quail M.A."/>
            <person name="Sanders M."/>
            <person name="Shanmugam D."/>
            <person name="Sohal A."/>
            <person name="Wasmuth J.D."/>
            <person name="Brunk B."/>
            <person name="Grigg M.E."/>
            <person name="Howard J.C."/>
            <person name="Parkinson J."/>
            <person name="Roos D.S."/>
            <person name="Trees A.J."/>
            <person name="Berriman M."/>
            <person name="Pain A."/>
            <person name="Wastling J.M."/>
        </authorList>
    </citation>
    <scope>NUCLEOTIDE SEQUENCE [LARGE SCALE GENOMIC DNA]</scope>
    <source>
        <strain evidence="15">Liverpool</strain>
    </source>
</reference>
<evidence type="ECO:0000256" key="7">
    <source>
        <dbReference type="ARBA" id="ARBA00022927"/>
    </source>
</evidence>
<reference evidence="14" key="4">
    <citation type="journal article" date="2015" name="PLoS ONE">
        <title>Comprehensive Evaluation of Toxoplasma gondii VEG and Neospora caninum LIV Genomes with Tachyzoite Stage Transcriptome and Proteome Defines Novel Transcript Features.</title>
        <authorList>
            <person name="Ramaprasad A."/>
            <person name="Mourier T."/>
            <person name="Naeem R."/>
            <person name="Malas T.B."/>
            <person name="Moussa E."/>
            <person name="Panigrahi A."/>
            <person name="Vermont S.J."/>
            <person name="Otto T.D."/>
            <person name="Wastling J."/>
            <person name="Pain A."/>
        </authorList>
    </citation>
    <scope>NUCLEOTIDE SEQUENCE</scope>
    <source>
        <strain evidence="14">Liverpool</strain>
    </source>
</reference>
<dbReference type="PANTHER" id="PTHR12746">
    <property type="entry name" value="NONSENSE-MEDIATED MRNA DECAY PROTEIN 3"/>
    <property type="match status" value="1"/>
</dbReference>
<proteinExistence type="inferred from homology"/>
<dbReference type="PANTHER" id="PTHR12746:SF2">
    <property type="entry name" value="60S RIBOSOMAL EXPORT PROTEIN NMD3"/>
    <property type="match status" value="1"/>
</dbReference>
<feature type="region of interest" description="Disordered" evidence="9">
    <location>
        <begin position="265"/>
        <end position="375"/>
    </location>
</feature>
<evidence type="ECO:0000256" key="3">
    <source>
        <dbReference type="ARBA" id="ARBA00009794"/>
    </source>
</evidence>
<keyword evidence="15" id="KW-1185">Reference proteome</keyword>
<accession>F0VPA5</accession>
<evidence type="ECO:0000259" key="11">
    <source>
        <dbReference type="Pfam" id="PF21192"/>
    </source>
</evidence>
<feature type="region of interest" description="Disordered" evidence="9">
    <location>
        <begin position="431"/>
        <end position="475"/>
    </location>
</feature>
<dbReference type="GO" id="GO:0000055">
    <property type="term" value="P:ribosomal large subunit export from nucleus"/>
    <property type="evidence" value="ECO:0007669"/>
    <property type="project" value="TreeGrafter"/>
</dbReference>
<evidence type="ECO:0000313" key="14">
    <source>
        <dbReference type="EMBL" id="CEL70291.1"/>
    </source>
</evidence>
<dbReference type="OrthoDB" id="203821at2759"/>
<feature type="region of interest" description="Disordered" evidence="9">
    <location>
        <begin position="590"/>
        <end position="655"/>
    </location>
</feature>
<dbReference type="AlphaFoldDB" id="F0VPA5"/>
<name>F0VPA5_NEOCL</name>
<dbReference type="EMBL" id="LN714486">
    <property type="protein sequence ID" value="CEL70291.1"/>
    <property type="molecule type" value="Genomic_DNA"/>
</dbReference>
<dbReference type="InterPro" id="IPR048899">
    <property type="entry name" value="NMD_SH3"/>
</dbReference>
<evidence type="ECO:0000313" key="13">
    <source>
        <dbReference type="EMBL" id="CBZ55551.1"/>
    </source>
</evidence>
<protein>
    <recommendedName>
        <fullName evidence="4">60S ribosomal export protein NMD3</fullName>
    </recommendedName>
</protein>
<dbReference type="GO" id="GO:0043023">
    <property type="term" value="F:ribosomal large subunit binding"/>
    <property type="evidence" value="ECO:0007669"/>
    <property type="project" value="InterPro"/>
</dbReference>
<evidence type="ECO:0000259" key="12">
    <source>
        <dbReference type="Pfam" id="PF21193"/>
    </source>
</evidence>
<dbReference type="VEuPathDB" id="ToxoDB:NCLIV_059760"/>
<feature type="domain" description="60S ribosomal export protein NMD3 OB-fold" evidence="11">
    <location>
        <begin position="380"/>
        <end position="436"/>
    </location>
</feature>
<feature type="compositionally biased region" description="Low complexity" evidence="9">
    <location>
        <begin position="363"/>
        <end position="375"/>
    </location>
</feature>
<dbReference type="Pfam" id="PF21193">
    <property type="entry name" value="NMD_SH3"/>
    <property type="match status" value="1"/>
</dbReference>
<reference evidence="13" key="2">
    <citation type="submission" date="2011-03" db="EMBL/GenBank/DDBJ databases">
        <title>Comparative genomics and transcriptomics of Neospora caninum and Toxoplasma gondii.</title>
        <authorList>
            <person name="Reid A.J."/>
            <person name="Sohal A."/>
            <person name="Harris D."/>
            <person name="Quail M."/>
            <person name="Sanders M."/>
            <person name="Berriman M."/>
            <person name="Wastling J.M."/>
            <person name="Pain A."/>
        </authorList>
    </citation>
    <scope>NUCLEOTIDE SEQUENCE</scope>
    <source>
        <strain evidence="13">Liverpool</strain>
    </source>
</reference>
<evidence type="ECO:0000256" key="9">
    <source>
        <dbReference type="SAM" id="MobiDB-lite"/>
    </source>
</evidence>
<feature type="compositionally biased region" description="Basic and acidic residues" evidence="9">
    <location>
        <begin position="623"/>
        <end position="644"/>
    </location>
</feature>
<dbReference type="InterPro" id="IPR007064">
    <property type="entry name" value="Nmd3_N"/>
</dbReference>
<dbReference type="RefSeq" id="XP_003885579.1">
    <property type="nucleotide sequence ID" value="XM_003885530.1"/>
</dbReference>
<evidence type="ECO:0000256" key="1">
    <source>
        <dbReference type="ARBA" id="ARBA00004123"/>
    </source>
</evidence>
<sequence>MHIQNKWLACELESRELMAVCLKKVRGLKKVEKIVDCQWLWTEPHSRRVKMKLTVQSDVLDGRAGLQQSVIIEGVIQSTQCDECKKSYTPHAGWTAMVQVRQHAEHKRTFLFLEQLVLKHRLAARLLNVVEKSDGLDFHFPSRQAALHFADFCQSRFPAVSRQAKQLISHDASSNIYYHKYTISVTLAPVCKADLVYIHRKQAQSQLGGFPNLSLCTRVAGAGIQLTDPFSGKVVNVSPEKYWKSPFQSLCTRKHLSSFLVLDVNPVDRPGHSQSESSRRDPPRRGKGKAARSEPEGEDSEMGEVRYGGRATPGGGRDNDEGVLGGHRSGAGKRKKKRRNSSASIQGGETMWPSGRPDGGPPGEAAAGAKAATRTSTAGTLVYEVELVRASDVGVSDRRIVTHSHLGRFLSAGDWVKGYDLRSINLPGAADDELERDAGGSRASAASGVKKGRRRGGKERGDAGSVGGDDDFSSPAEILKHQDNMRQEQGLAACVRWEVVIVKKVPAQQMLSEGPADGAARVGKAGRIRPWVLQTLRKERDTESGQSGKKRGGHRGDDAGMEAELEEFKEELEEDPEMRAQVNLWKDPRYVARSNRDKKAQRGDGKRRDKTVKGGEGQMRVTDGTHEEDARKAHQSEEPGHDSSDYEGYSEDDSEKLVHLMEGLTLENGVLKGVTVEPGARLADEVDEDGTPSSEGKSAEKWTAPGASASNNMNVEDDGDL</sequence>
<feature type="region of interest" description="Disordered" evidence="9">
    <location>
        <begin position="534"/>
        <end position="560"/>
    </location>
</feature>
<dbReference type="GO" id="GO:0015031">
    <property type="term" value="P:protein transport"/>
    <property type="evidence" value="ECO:0007669"/>
    <property type="project" value="UniProtKB-KW"/>
</dbReference>
<evidence type="ECO:0000256" key="2">
    <source>
        <dbReference type="ARBA" id="ARBA00004496"/>
    </source>
</evidence>
<keyword evidence="5" id="KW-0813">Transport</keyword>
<feature type="domain" description="Nmd3 N-terminal" evidence="10">
    <location>
        <begin position="2"/>
        <end position="187"/>
    </location>
</feature>
<dbReference type="InParanoid" id="F0VPA5"/>
<dbReference type="OMA" id="WEVVIVK"/>
<organism evidence="13 15">
    <name type="scientific">Neospora caninum (strain Liverpool)</name>
    <dbReference type="NCBI Taxonomy" id="572307"/>
    <lineage>
        <taxon>Eukaryota</taxon>
        <taxon>Sar</taxon>
        <taxon>Alveolata</taxon>
        <taxon>Apicomplexa</taxon>
        <taxon>Conoidasida</taxon>
        <taxon>Coccidia</taxon>
        <taxon>Eucoccidiorida</taxon>
        <taxon>Eimeriorina</taxon>
        <taxon>Sarcocystidae</taxon>
        <taxon>Neospora</taxon>
    </lineage>
</organism>
<dbReference type="Pfam" id="PF21192">
    <property type="entry name" value="OB_NMD3"/>
    <property type="match status" value="1"/>
</dbReference>
<dbReference type="InterPro" id="IPR039768">
    <property type="entry name" value="Nmd3"/>
</dbReference>
<keyword evidence="6" id="KW-0963">Cytoplasm</keyword>
<evidence type="ECO:0000256" key="5">
    <source>
        <dbReference type="ARBA" id="ARBA00022448"/>
    </source>
</evidence>
<dbReference type="eggNOG" id="KOG2613">
    <property type="taxonomic scope" value="Eukaryota"/>
</dbReference>
<comment type="subcellular location">
    <subcellularLocation>
        <location evidence="2">Cytoplasm</location>
    </subcellularLocation>
    <subcellularLocation>
        <location evidence="1">Nucleus</location>
    </subcellularLocation>
</comment>
<feature type="domain" description="60S ribosomal export protein NMD3 SH3" evidence="12">
    <location>
        <begin position="190"/>
        <end position="239"/>
    </location>
</feature>
<evidence type="ECO:0000259" key="10">
    <source>
        <dbReference type="Pfam" id="PF04981"/>
    </source>
</evidence>
<reference evidence="13" key="1">
    <citation type="submission" date="2011-02" db="EMBL/GenBank/DDBJ databases">
        <authorList>
            <person name="Aslett M."/>
        </authorList>
    </citation>
    <scope>NUCLEOTIDE SEQUENCE</scope>
    <source>
        <strain evidence="13">Liverpool</strain>
    </source>
</reference>
<evidence type="ECO:0000313" key="15">
    <source>
        <dbReference type="Proteomes" id="UP000007494"/>
    </source>
</evidence>
<dbReference type="GO" id="GO:0005737">
    <property type="term" value="C:cytoplasm"/>
    <property type="evidence" value="ECO:0007669"/>
    <property type="project" value="UniProtKB-SubCell"/>
</dbReference>
<feature type="compositionally biased region" description="Basic residues" evidence="9">
    <location>
        <begin position="330"/>
        <end position="340"/>
    </location>
</feature>
<evidence type="ECO:0000256" key="8">
    <source>
        <dbReference type="ARBA" id="ARBA00023242"/>
    </source>
</evidence>
<dbReference type="EMBL" id="FR823392">
    <property type="protein sequence ID" value="CBZ55551.1"/>
    <property type="molecule type" value="Genomic_DNA"/>
</dbReference>
<dbReference type="InterPro" id="IPR048898">
    <property type="entry name" value="OB_NMD3"/>
</dbReference>
<dbReference type="Proteomes" id="UP000007494">
    <property type="component" value="Chromosome XI"/>
</dbReference>
<keyword evidence="7" id="KW-0653">Protein transport</keyword>
<gene>
    <name evidence="14" type="ORF">BN1204_059760</name>
    <name evidence="13" type="ORF">NCLIV_059760</name>
</gene>
<feature type="region of interest" description="Disordered" evidence="9">
    <location>
        <begin position="677"/>
        <end position="721"/>
    </location>
</feature>
<dbReference type="GeneID" id="13440964"/>
<dbReference type="Pfam" id="PF04981">
    <property type="entry name" value="NMD3"/>
    <property type="match status" value="1"/>
</dbReference>
<evidence type="ECO:0000256" key="4">
    <source>
        <dbReference type="ARBA" id="ARBA00017035"/>
    </source>
</evidence>